<dbReference type="AlphaFoldDB" id="A0AAD6S7U4"/>
<keyword evidence="3" id="KW-1185">Reference proteome</keyword>
<evidence type="ECO:0000313" key="3">
    <source>
        <dbReference type="Proteomes" id="UP001218188"/>
    </source>
</evidence>
<reference evidence="2" key="1">
    <citation type="submission" date="2023-03" db="EMBL/GenBank/DDBJ databases">
        <title>Massive genome expansion in bonnet fungi (Mycena s.s.) driven by repeated elements and novel gene families across ecological guilds.</title>
        <authorList>
            <consortium name="Lawrence Berkeley National Laboratory"/>
            <person name="Harder C.B."/>
            <person name="Miyauchi S."/>
            <person name="Viragh M."/>
            <person name="Kuo A."/>
            <person name="Thoen E."/>
            <person name="Andreopoulos B."/>
            <person name="Lu D."/>
            <person name="Skrede I."/>
            <person name="Drula E."/>
            <person name="Henrissat B."/>
            <person name="Morin E."/>
            <person name="Kohler A."/>
            <person name="Barry K."/>
            <person name="LaButti K."/>
            <person name="Morin E."/>
            <person name="Salamov A."/>
            <person name="Lipzen A."/>
            <person name="Mereny Z."/>
            <person name="Hegedus B."/>
            <person name="Baldrian P."/>
            <person name="Stursova M."/>
            <person name="Weitz H."/>
            <person name="Taylor A."/>
            <person name="Grigoriev I.V."/>
            <person name="Nagy L.G."/>
            <person name="Martin F."/>
            <person name="Kauserud H."/>
        </authorList>
    </citation>
    <scope>NUCLEOTIDE SEQUENCE</scope>
    <source>
        <strain evidence="2">CBHHK200</strain>
    </source>
</reference>
<dbReference type="Proteomes" id="UP001218188">
    <property type="component" value="Unassembled WGS sequence"/>
</dbReference>
<comment type="caution">
    <text evidence="2">The sequence shown here is derived from an EMBL/GenBank/DDBJ whole genome shotgun (WGS) entry which is preliminary data.</text>
</comment>
<dbReference type="EMBL" id="JARJCM010000214">
    <property type="protein sequence ID" value="KAJ7022202.1"/>
    <property type="molecule type" value="Genomic_DNA"/>
</dbReference>
<gene>
    <name evidence="2" type="ORF">C8F04DRAFT_1194689</name>
</gene>
<name>A0AAD6S7U4_9AGAR</name>
<accession>A0AAD6S7U4</accession>
<evidence type="ECO:0000313" key="2">
    <source>
        <dbReference type="EMBL" id="KAJ7022202.1"/>
    </source>
</evidence>
<organism evidence="2 3">
    <name type="scientific">Mycena alexandri</name>
    <dbReference type="NCBI Taxonomy" id="1745969"/>
    <lineage>
        <taxon>Eukaryota</taxon>
        <taxon>Fungi</taxon>
        <taxon>Dikarya</taxon>
        <taxon>Basidiomycota</taxon>
        <taxon>Agaricomycotina</taxon>
        <taxon>Agaricomycetes</taxon>
        <taxon>Agaricomycetidae</taxon>
        <taxon>Agaricales</taxon>
        <taxon>Marasmiineae</taxon>
        <taxon>Mycenaceae</taxon>
        <taxon>Mycena</taxon>
    </lineage>
</organism>
<evidence type="ECO:0000256" key="1">
    <source>
        <dbReference type="SAM" id="MobiDB-lite"/>
    </source>
</evidence>
<proteinExistence type="predicted"/>
<protein>
    <submittedName>
        <fullName evidence="2">Uncharacterized protein</fullName>
    </submittedName>
</protein>
<sequence>MSLSYPPVPYAPLSSPSASPHVIRLLNPMPIPRTPNAPYFDERGVRAFLTLILQHGSCAGITNADELVSFIVRYSSDRVRAVIQYIPELDEDMPSRTWSAAEQQMLLLYGSSDEERRVSEQELLEFCRERSAKPPFRSKLEVELYLRSFQYIAAPLLRQQDITIAQRDYYFVSGIPCAIKNWFILRVPESQTDTLGILYGYFDPDELFPDLWDALGNFSEPAESLTSSIEHPSSTSSLLEFELPAVPERKRVHWDLDNADRPDQDFTVDEQFKVSPSDDELAQDTVKSTHREHEPDFVEHIYKGSTLDSYEEYPITDRVSGFYWALGELKHLATRQDVDQVSVADIARSIQAELEQCLTSASCGYVGLQISPHSSFIDNDSGSVSEIVMDITKPTDPWTTSSEIDDDYERYLAGQYDNIELSLSDTSEVSDSCDITVSDSSSVFDSVTDFEADFSLSSCSEPDDTDQSFEPGMNFRKSLFLSDVQFPEFTEQCRYMETIAIFDSEPSALSYSLSYATSDAAFDPDTDSPKPTDAQQPDESESDLAAICDLYTSFEHTQLSIPPSCSSSNSYSGPESITELFLKFCTEQKSSELSAVVIINEQDLNTIYVPAETNELSYIPLCTPLSAHSEFESITDSCIEFLLSEQEFTKLKVTSIASASYTTPPTSHPIDEDDLNSIYDTYFEPLSIKLSPSPILTSSSISEPEFYRQRSPAPPIPTAKCLLASPIQVLPLTKQLTKICAPFLNFTLSY</sequence>
<feature type="region of interest" description="Disordered" evidence="1">
    <location>
        <begin position="521"/>
        <end position="541"/>
    </location>
</feature>